<gene>
    <name evidence="4" type="ORF">GCM10010253_65410</name>
</gene>
<evidence type="ECO:0000313" key="4">
    <source>
        <dbReference type="EMBL" id="GGS81665.1"/>
    </source>
</evidence>
<comment type="caution">
    <text evidence="4">The sequence shown here is derived from an EMBL/GenBank/DDBJ whole genome shotgun (WGS) entry which is preliminary data.</text>
</comment>
<proteinExistence type="inferred from homology"/>
<evidence type="ECO:0000256" key="3">
    <source>
        <dbReference type="SAM" id="MobiDB-lite"/>
    </source>
</evidence>
<dbReference type="InterPro" id="IPR001128">
    <property type="entry name" value="Cyt_P450"/>
</dbReference>
<dbReference type="SUPFAM" id="SSF48264">
    <property type="entry name" value="Cytochrome P450"/>
    <property type="match status" value="1"/>
</dbReference>
<dbReference type="Gene3D" id="1.10.630.10">
    <property type="entry name" value="Cytochrome P450"/>
    <property type="match status" value="1"/>
</dbReference>
<comment type="similarity">
    <text evidence="1 2">Belongs to the cytochrome P450 family.</text>
</comment>
<dbReference type="PANTHER" id="PTHR46696:SF1">
    <property type="entry name" value="CYTOCHROME P450 YJIB-RELATED"/>
    <property type="match status" value="1"/>
</dbReference>
<evidence type="ECO:0000256" key="2">
    <source>
        <dbReference type="RuleBase" id="RU000461"/>
    </source>
</evidence>
<dbReference type="PROSITE" id="PS00086">
    <property type="entry name" value="CYTOCHROME_P450"/>
    <property type="match status" value="1"/>
</dbReference>
<dbReference type="EMBL" id="BMSZ01000029">
    <property type="protein sequence ID" value="GGS81665.1"/>
    <property type="molecule type" value="Genomic_DNA"/>
</dbReference>
<dbReference type="InterPro" id="IPR036396">
    <property type="entry name" value="Cyt_P450_sf"/>
</dbReference>
<dbReference type="PRINTS" id="PR00359">
    <property type="entry name" value="BP450"/>
</dbReference>
<dbReference type="InterPro" id="IPR017972">
    <property type="entry name" value="Cyt_P450_CS"/>
</dbReference>
<keyword evidence="2" id="KW-0349">Heme</keyword>
<feature type="region of interest" description="Disordered" evidence="3">
    <location>
        <begin position="1"/>
        <end position="27"/>
    </location>
</feature>
<name>A0ABQ2TNQ4_STRBA</name>
<accession>A0ABQ2TNQ4</accession>
<keyword evidence="2" id="KW-0479">Metal-binding</keyword>
<keyword evidence="2" id="KW-0503">Monooxygenase</keyword>
<keyword evidence="2" id="KW-0560">Oxidoreductase</keyword>
<evidence type="ECO:0000313" key="5">
    <source>
        <dbReference type="Proteomes" id="UP000659767"/>
    </source>
</evidence>
<dbReference type="Proteomes" id="UP000659767">
    <property type="component" value="Unassembled WGS sequence"/>
</dbReference>
<dbReference type="PANTHER" id="PTHR46696">
    <property type="entry name" value="P450, PUTATIVE (EUROFUNG)-RELATED"/>
    <property type="match status" value="1"/>
</dbReference>
<organism evidence="4 5">
    <name type="scientific">Streptomyces badius</name>
    <dbReference type="NCBI Taxonomy" id="1941"/>
    <lineage>
        <taxon>Bacteria</taxon>
        <taxon>Bacillati</taxon>
        <taxon>Actinomycetota</taxon>
        <taxon>Actinomycetes</taxon>
        <taxon>Kitasatosporales</taxon>
        <taxon>Streptomycetaceae</taxon>
        <taxon>Streptomyces</taxon>
    </lineage>
</organism>
<keyword evidence="2" id="KW-0408">Iron</keyword>
<dbReference type="Pfam" id="PF00067">
    <property type="entry name" value="p450"/>
    <property type="match status" value="1"/>
</dbReference>
<evidence type="ECO:0000256" key="1">
    <source>
        <dbReference type="ARBA" id="ARBA00010617"/>
    </source>
</evidence>
<sequence>MTPSRRTGRMRVPHRREPTVFDDLEPPAMAPQPTPAHLDISDSHFRMNSEEVRSARAAHWYARTDWGIAVLSYEDSSSLLKNPRLTQGSAKWPSQHGVVNGHFDNWWQKTLLVLEGDEHHRIRRLVNPAFSPRRTEPLHHRFQVLADSLVDEWIDDGRTEFAGRFAAPYATRILCMILGIDERDWKKIHELASTIGLGLGITIQEKIGQIDEAIVELTEYAESLVRSRRTSPQDDILSTLVEARDEDAGKLSDQELINLIILLIFAGIDTTRNQLALAVEAFSKQQDQWEKLAAAPDRYSARAVEEALRVNPIGRWISREAAETFQHKERTIEQGTTLHLFTLTSATDPNAFTDPNRIDLDADRAPHFAFGGGLHHCLGHFVARADIGVALSTLARRMTDLRLGEDAEWLPDSGNTGANRLPITFTPRT</sequence>
<reference evidence="5" key="1">
    <citation type="journal article" date="2019" name="Int. J. Syst. Evol. Microbiol.">
        <title>The Global Catalogue of Microorganisms (GCM) 10K type strain sequencing project: providing services to taxonomists for standard genome sequencing and annotation.</title>
        <authorList>
            <consortium name="The Broad Institute Genomics Platform"/>
            <consortium name="The Broad Institute Genome Sequencing Center for Infectious Disease"/>
            <person name="Wu L."/>
            <person name="Ma J."/>
        </authorList>
    </citation>
    <scope>NUCLEOTIDE SEQUENCE [LARGE SCALE GENOMIC DNA]</scope>
    <source>
        <strain evidence="5">JCM 4350</strain>
    </source>
</reference>
<dbReference type="InterPro" id="IPR002397">
    <property type="entry name" value="Cyt_P450_B"/>
</dbReference>
<feature type="compositionally biased region" description="Basic residues" evidence="3">
    <location>
        <begin position="1"/>
        <end position="14"/>
    </location>
</feature>
<keyword evidence="5" id="KW-1185">Reference proteome</keyword>
<protein>
    <submittedName>
        <fullName evidence="4">Cytochrome P450</fullName>
    </submittedName>
</protein>